<comment type="caution">
    <text evidence="2">The sequence shown here is derived from an EMBL/GenBank/DDBJ whole genome shotgun (WGS) entry which is preliminary data.</text>
</comment>
<keyword evidence="1" id="KW-0472">Membrane</keyword>
<evidence type="ECO:0000313" key="2">
    <source>
        <dbReference type="EMBL" id="GAA0875804.1"/>
    </source>
</evidence>
<organism evidence="2 3">
    <name type="scientific">Wandonia haliotis</name>
    <dbReference type="NCBI Taxonomy" id="574963"/>
    <lineage>
        <taxon>Bacteria</taxon>
        <taxon>Pseudomonadati</taxon>
        <taxon>Bacteroidota</taxon>
        <taxon>Flavobacteriia</taxon>
        <taxon>Flavobacteriales</taxon>
        <taxon>Crocinitomicaceae</taxon>
        <taxon>Wandonia</taxon>
    </lineage>
</organism>
<evidence type="ECO:0000313" key="3">
    <source>
        <dbReference type="Proteomes" id="UP001501126"/>
    </source>
</evidence>
<feature type="transmembrane region" description="Helical" evidence="1">
    <location>
        <begin position="92"/>
        <end position="111"/>
    </location>
</feature>
<accession>A0ABP3Y524</accession>
<feature type="transmembrane region" description="Helical" evidence="1">
    <location>
        <begin position="132"/>
        <end position="149"/>
    </location>
</feature>
<evidence type="ECO:0000256" key="1">
    <source>
        <dbReference type="SAM" id="Phobius"/>
    </source>
</evidence>
<keyword evidence="3" id="KW-1185">Reference proteome</keyword>
<feature type="transmembrane region" description="Helical" evidence="1">
    <location>
        <begin position="53"/>
        <end position="72"/>
    </location>
</feature>
<sequence length="167" mass="18948">MESLRVVYRNPVIEGVLLLAVIIQIISGLSLFFKKRKSLTGFYDKLQLWTGMYMAFFLLIHVGAVLTGRFILKLDTNFYFGVAGLNTFPFNLFFIPYYGLAVLSFFGHVASIHFQKMKKNIFGLSPRKQAGIILWIGCIYLVITFYGLTNGFQGIEIPSAYHVLIGK</sequence>
<dbReference type="Proteomes" id="UP001501126">
    <property type="component" value="Unassembled WGS sequence"/>
</dbReference>
<keyword evidence="1" id="KW-1133">Transmembrane helix</keyword>
<name>A0ABP3Y524_9FLAO</name>
<gene>
    <name evidence="2" type="ORF">GCM10009118_22130</name>
</gene>
<feature type="transmembrane region" description="Helical" evidence="1">
    <location>
        <begin position="12"/>
        <end position="33"/>
    </location>
</feature>
<proteinExistence type="predicted"/>
<dbReference type="EMBL" id="BAAAFH010000011">
    <property type="protein sequence ID" value="GAA0875804.1"/>
    <property type="molecule type" value="Genomic_DNA"/>
</dbReference>
<reference evidence="3" key="1">
    <citation type="journal article" date="2019" name="Int. J. Syst. Evol. Microbiol.">
        <title>The Global Catalogue of Microorganisms (GCM) 10K type strain sequencing project: providing services to taxonomists for standard genome sequencing and annotation.</title>
        <authorList>
            <consortium name="The Broad Institute Genomics Platform"/>
            <consortium name="The Broad Institute Genome Sequencing Center for Infectious Disease"/>
            <person name="Wu L."/>
            <person name="Ma J."/>
        </authorList>
    </citation>
    <scope>NUCLEOTIDE SEQUENCE [LARGE SCALE GENOMIC DNA]</scope>
    <source>
        <strain evidence="3">JCM 16083</strain>
    </source>
</reference>
<keyword evidence="1" id="KW-0812">Transmembrane</keyword>
<protein>
    <submittedName>
        <fullName evidence="2">Uncharacterized protein</fullName>
    </submittedName>
</protein>